<feature type="transmembrane region" description="Helical" evidence="6">
    <location>
        <begin position="163"/>
        <end position="183"/>
    </location>
</feature>
<evidence type="ECO:0000313" key="7">
    <source>
        <dbReference type="EMBL" id="KPD03163.1"/>
    </source>
</evidence>
<dbReference type="PANTHER" id="PTHR30250">
    <property type="entry name" value="PST FAMILY PREDICTED COLANIC ACID TRANSPORTER"/>
    <property type="match status" value="1"/>
</dbReference>
<gene>
    <name evidence="7" type="ORF">M992_1289</name>
</gene>
<dbReference type="PANTHER" id="PTHR30250:SF26">
    <property type="entry name" value="PSMA PROTEIN"/>
    <property type="match status" value="1"/>
</dbReference>
<name>A0A0N0IAM4_9GAMM</name>
<keyword evidence="8" id="KW-1185">Reference proteome</keyword>
<feature type="transmembrane region" description="Helical" evidence="6">
    <location>
        <begin position="471"/>
        <end position="490"/>
    </location>
</feature>
<feature type="transmembrane region" description="Helical" evidence="6">
    <location>
        <begin position="45"/>
        <end position="67"/>
    </location>
</feature>
<dbReference type="RefSeq" id="WP_053907813.1">
    <property type="nucleotide sequence ID" value="NZ_CAWMUS010000014.1"/>
</dbReference>
<keyword evidence="4 6" id="KW-1133">Transmembrane helix</keyword>
<dbReference type="Proteomes" id="UP000053226">
    <property type="component" value="Unassembled WGS sequence"/>
</dbReference>
<reference evidence="7 8" key="1">
    <citation type="submission" date="2015-07" db="EMBL/GenBank/DDBJ databases">
        <title>ATOL: Assembling a taxonomically balanced genome-scale reconstruction of the evolutionary history of the Enterobacteriaceae.</title>
        <authorList>
            <person name="Plunkett G.III."/>
            <person name="Neeno-Eckwall E.C."/>
            <person name="Glasner J.D."/>
            <person name="Perna N.T."/>
        </authorList>
    </citation>
    <scope>NUCLEOTIDE SEQUENCE [LARGE SCALE GENOMIC DNA]</scope>
    <source>
        <strain evidence="7 8">ATCC 35017</strain>
    </source>
</reference>
<dbReference type="AlphaFoldDB" id="A0A0N0IAM4"/>
<evidence type="ECO:0000256" key="2">
    <source>
        <dbReference type="ARBA" id="ARBA00022475"/>
    </source>
</evidence>
<feature type="transmembrane region" description="Helical" evidence="6">
    <location>
        <begin position="447"/>
        <end position="465"/>
    </location>
</feature>
<dbReference type="CDD" id="cd12082">
    <property type="entry name" value="MATE_like"/>
    <property type="match status" value="1"/>
</dbReference>
<dbReference type="InterPro" id="IPR050833">
    <property type="entry name" value="Poly_Biosynth_Transport"/>
</dbReference>
<comment type="caution">
    <text evidence="7">The sequence shown here is derived from an EMBL/GenBank/DDBJ whole genome shotgun (WGS) entry which is preliminary data.</text>
</comment>
<dbReference type="InterPro" id="IPR002528">
    <property type="entry name" value="MATE_fam"/>
</dbReference>
<dbReference type="OrthoDB" id="5365632at2"/>
<feature type="transmembrane region" description="Helical" evidence="6">
    <location>
        <begin position="130"/>
        <end position="151"/>
    </location>
</feature>
<dbReference type="Pfam" id="PF01554">
    <property type="entry name" value="MatE"/>
    <property type="match status" value="1"/>
</dbReference>
<keyword evidence="5 6" id="KW-0472">Membrane</keyword>
<feature type="transmembrane region" description="Helical" evidence="6">
    <location>
        <begin position="189"/>
        <end position="210"/>
    </location>
</feature>
<evidence type="ECO:0000256" key="3">
    <source>
        <dbReference type="ARBA" id="ARBA00022692"/>
    </source>
</evidence>
<feature type="transmembrane region" description="Helical" evidence="6">
    <location>
        <begin position="88"/>
        <end position="110"/>
    </location>
</feature>
<dbReference type="EMBL" id="LGAA01000014">
    <property type="protein sequence ID" value="KPD03163.1"/>
    <property type="molecule type" value="Genomic_DNA"/>
</dbReference>
<evidence type="ECO:0000256" key="1">
    <source>
        <dbReference type="ARBA" id="ARBA00004651"/>
    </source>
</evidence>
<feature type="transmembrane region" description="Helical" evidence="6">
    <location>
        <begin position="407"/>
        <end position="426"/>
    </location>
</feature>
<feature type="transmembrane region" description="Helical" evidence="6">
    <location>
        <begin position="380"/>
        <end position="401"/>
    </location>
</feature>
<evidence type="ECO:0000313" key="8">
    <source>
        <dbReference type="Proteomes" id="UP000053226"/>
    </source>
</evidence>
<feature type="transmembrane region" description="Helical" evidence="6">
    <location>
        <begin position="338"/>
        <end position="360"/>
    </location>
</feature>
<evidence type="ECO:0000256" key="4">
    <source>
        <dbReference type="ARBA" id="ARBA00022989"/>
    </source>
</evidence>
<proteinExistence type="predicted"/>
<dbReference type="GO" id="GO:0005886">
    <property type="term" value="C:plasma membrane"/>
    <property type="evidence" value="ECO:0007669"/>
    <property type="project" value="UniProtKB-SubCell"/>
</dbReference>
<evidence type="ECO:0000256" key="6">
    <source>
        <dbReference type="SAM" id="Phobius"/>
    </source>
</evidence>
<keyword evidence="3 6" id="KW-0812">Transmembrane</keyword>
<organism evidence="7 8">
    <name type="scientific">Moellerella wisconsensis ATCC 35017</name>
    <dbReference type="NCBI Taxonomy" id="1354267"/>
    <lineage>
        <taxon>Bacteria</taxon>
        <taxon>Pseudomonadati</taxon>
        <taxon>Pseudomonadota</taxon>
        <taxon>Gammaproteobacteria</taxon>
        <taxon>Enterobacterales</taxon>
        <taxon>Morganellaceae</taxon>
        <taxon>Moellerella</taxon>
    </lineage>
</organism>
<protein>
    <submittedName>
        <fullName evidence="7">Putative flippase</fullName>
    </submittedName>
</protein>
<sequence>MENTKREDIKILFNSIISYMRIFCTTVFSLLTVRYLIEALGIEKYGIYALVTGIVTILTFLNSAMTVSTQRYLSFHQGTGDIENLSRIFKNSLLLHLIIGVFMMIILFSSMGHLIDDFLNIDKKLITSTYYLYSGVVLSIFFTILTVPFNALLISHENFRVDALILVFKSFSLLIFSFALDIIAEEYRLIAFSIVIASINFFIFLCYLIYCKNKYSECNLRATFEKKLLIEMTHFALWSLYTNLCYVLNTQGINVVINKFFGAKMNAAYGIAFQINGQVKNLSQTLLSAMNPQIMKSEGKSNRERAINVSVAASKIGFFLVSLVTIPCLYILPKLIELWLGVIPQYVVLFTIFFLFCNLINQLTVGITPAIQAVGNIKKFQMVIGTTALTVLPLSYILLIYNFSILYVLYLLVFIEIITGIMKIWFFSEILSVKKLWYIKNVIIKMFFPFIITNILLYITINLFIPNKNTFLIIILSFIIYIPMCYLLSLNKQEKKEISSILLIITKKFNKRKT</sequence>
<keyword evidence="2" id="KW-1003">Cell membrane</keyword>
<evidence type="ECO:0000256" key="5">
    <source>
        <dbReference type="ARBA" id="ARBA00023136"/>
    </source>
</evidence>
<feature type="transmembrane region" description="Helical" evidence="6">
    <location>
        <begin position="306"/>
        <end position="332"/>
    </location>
</feature>
<feature type="transmembrane region" description="Helical" evidence="6">
    <location>
        <begin position="12"/>
        <end position="33"/>
    </location>
</feature>
<comment type="subcellular location">
    <subcellularLocation>
        <location evidence="1">Cell membrane</location>
        <topology evidence="1">Multi-pass membrane protein</topology>
    </subcellularLocation>
</comment>
<accession>A0A0N0IAM4</accession>